<evidence type="ECO:0000313" key="4">
    <source>
        <dbReference type="Proteomes" id="UP000828251"/>
    </source>
</evidence>
<dbReference type="PANTHER" id="PTHR46108">
    <property type="entry name" value="BLUE CHEESE"/>
    <property type="match status" value="1"/>
</dbReference>
<comment type="caution">
    <text evidence="3">The sequence shown here is derived from an EMBL/GenBank/DDBJ whole genome shotgun (WGS) entry which is preliminary data.</text>
</comment>
<keyword evidence="1" id="KW-0853">WD repeat</keyword>
<evidence type="ECO:0000313" key="3">
    <source>
        <dbReference type="EMBL" id="KAH1067049.1"/>
    </source>
</evidence>
<protein>
    <submittedName>
        <fullName evidence="3">Uncharacterized protein</fullName>
    </submittedName>
</protein>
<feature type="region of interest" description="Disordered" evidence="2">
    <location>
        <begin position="137"/>
        <end position="219"/>
    </location>
</feature>
<feature type="compositionally biased region" description="Polar residues" evidence="2">
    <location>
        <begin position="311"/>
        <end position="332"/>
    </location>
</feature>
<organism evidence="3 4">
    <name type="scientific">Gossypium stocksii</name>
    <dbReference type="NCBI Taxonomy" id="47602"/>
    <lineage>
        <taxon>Eukaryota</taxon>
        <taxon>Viridiplantae</taxon>
        <taxon>Streptophyta</taxon>
        <taxon>Embryophyta</taxon>
        <taxon>Tracheophyta</taxon>
        <taxon>Spermatophyta</taxon>
        <taxon>Magnoliopsida</taxon>
        <taxon>eudicotyledons</taxon>
        <taxon>Gunneridae</taxon>
        <taxon>Pentapetalae</taxon>
        <taxon>rosids</taxon>
        <taxon>malvids</taxon>
        <taxon>Malvales</taxon>
        <taxon>Malvaceae</taxon>
        <taxon>Malvoideae</taxon>
        <taxon>Gossypium</taxon>
    </lineage>
</organism>
<dbReference type="EMBL" id="JAIQCV010000009">
    <property type="protein sequence ID" value="KAH1067049.1"/>
    <property type="molecule type" value="Genomic_DNA"/>
</dbReference>
<evidence type="ECO:0000256" key="1">
    <source>
        <dbReference type="ARBA" id="ARBA00022574"/>
    </source>
</evidence>
<dbReference type="PANTHER" id="PTHR46108:SF4">
    <property type="entry name" value="BLUE CHEESE"/>
    <property type="match status" value="1"/>
</dbReference>
<dbReference type="Proteomes" id="UP000828251">
    <property type="component" value="Unassembled WGS sequence"/>
</dbReference>
<evidence type="ECO:0000256" key="2">
    <source>
        <dbReference type="SAM" id="MobiDB-lite"/>
    </source>
</evidence>
<accession>A0A9D3V3P2</accession>
<feature type="compositionally biased region" description="Basic and acidic residues" evidence="2">
    <location>
        <begin position="200"/>
        <end position="219"/>
    </location>
</feature>
<feature type="compositionally biased region" description="Basic and acidic residues" evidence="2">
    <location>
        <begin position="138"/>
        <end position="150"/>
    </location>
</feature>
<dbReference type="AlphaFoldDB" id="A0A9D3V3P2"/>
<dbReference type="OrthoDB" id="26681at2759"/>
<sequence>MLDFRALIPSDGGHVELKFIELLESIIAMAKSTFDRLSMQSIIACQTGNFFQLAAELEENADMTAELQGEALMHKTYAARLMGGDASAPAATTAVLRFMVDLAKMCPPFSAVCRRTEFLECCVDLYFSCVRSGHTVKMARERSKETEEKNLNGYDDASSQNAPSRFPVEQEQSDKTSISAGSFPQASTSKDMLVSSNSSAEDKEEMKPNTSQEESKKSLLEDVQVTQSKDGDSVNQVTASSTNEFTCHNTDNLAIQPPDSQSSVALASPDSCICSEKLNSKSPLAPPSPIIALTSWLSSTSNHNESKNPMEPSTSIGVNQSSDLKSGSPGSTNTAFPVIPKLLLEMDDSGYGGGPCSAGAAAMLDFIAEVLANLLTEQIKAAQFVESILEMVPLYVQAESMMVFQGLFLSRLMNFIERRLLHDNEEEEKKLDKTKWSSNLDALCWMIVDHVYMGAFPQPAGVLKTLEFLLSMLQLANKDGRIEDAAPTGKGLLSITRGEEDLVSSFGLLTELTQRSLTNSSQDDPGIDISKVLQLLAAHRQIIFCPTNLYIDLNCYLCVNLIYLIRDQRRNVQNLAVDVVKYLLVHRKSSLEDLLVSKPNKGQRLDVLHGGFDKLLTGNFIFVL</sequence>
<feature type="region of interest" description="Disordered" evidence="2">
    <location>
        <begin position="300"/>
        <end position="332"/>
    </location>
</feature>
<reference evidence="3 4" key="1">
    <citation type="journal article" date="2021" name="Plant Biotechnol. J.">
        <title>Multi-omics assisted identification of the key and species-specific regulatory components of drought-tolerant mechanisms in Gossypium stocksii.</title>
        <authorList>
            <person name="Yu D."/>
            <person name="Ke L."/>
            <person name="Zhang D."/>
            <person name="Wu Y."/>
            <person name="Sun Y."/>
            <person name="Mei J."/>
            <person name="Sun J."/>
            <person name="Sun Y."/>
        </authorList>
    </citation>
    <scope>NUCLEOTIDE SEQUENCE [LARGE SCALE GENOMIC DNA]</scope>
    <source>
        <strain evidence="4">cv. E1</strain>
        <tissue evidence="3">Leaf</tissue>
    </source>
</reference>
<gene>
    <name evidence="3" type="ORF">J1N35_032036</name>
</gene>
<name>A0A9D3V3P2_9ROSI</name>
<keyword evidence="4" id="KW-1185">Reference proteome</keyword>
<proteinExistence type="predicted"/>
<feature type="compositionally biased region" description="Polar residues" evidence="2">
    <location>
        <begin position="175"/>
        <end position="199"/>
    </location>
</feature>
<dbReference type="InterPro" id="IPR051944">
    <property type="entry name" value="BEACH_domain_protein"/>
</dbReference>